<reference evidence="3 4" key="1">
    <citation type="submission" date="2020-03" db="EMBL/GenBank/DDBJ databases">
        <title>Salinimicrobium sp. nov, isolated from SCS.</title>
        <authorList>
            <person name="Cao W.R."/>
        </authorList>
    </citation>
    <scope>NUCLEOTIDE SEQUENCE [LARGE SCALE GENOMIC DNA]</scope>
    <source>
        <strain evidence="4">J15B91</strain>
    </source>
</reference>
<dbReference type="Pfam" id="PF04264">
    <property type="entry name" value="YceI"/>
    <property type="match status" value="1"/>
</dbReference>
<dbReference type="Proteomes" id="UP000703674">
    <property type="component" value="Unassembled WGS sequence"/>
</dbReference>
<evidence type="ECO:0000313" key="3">
    <source>
        <dbReference type="EMBL" id="NJW52328.1"/>
    </source>
</evidence>
<feature type="chain" id="PRO_5046954303" evidence="1">
    <location>
        <begin position="20"/>
        <end position="190"/>
    </location>
</feature>
<name>A0ABX1D0X6_9FLAO</name>
<dbReference type="InterPro" id="IPR036761">
    <property type="entry name" value="TTHA0802/YceI-like_sf"/>
</dbReference>
<dbReference type="Gene3D" id="2.40.128.110">
    <property type="entry name" value="Lipid/polyisoprenoid-binding, YceI-like"/>
    <property type="match status" value="1"/>
</dbReference>
<proteinExistence type="predicted"/>
<dbReference type="SUPFAM" id="SSF101874">
    <property type="entry name" value="YceI-like"/>
    <property type="match status" value="1"/>
</dbReference>
<organism evidence="3 4">
    <name type="scientific">Salinimicrobium oceani</name>
    <dbReference type="NCBI Taxonomy" id="2722702"/>
    <lineage>
        <taxon>Bacteria</taxon>
        <taxon>Pseudomonadati</taxon>
        <taxon>Bacteroidota</taxon>
        <taxon>Flavobacteriia</taxon>
        <taxon>Flavobacteriales</taxon>
        <taxon>Flavobacteriaceae</taxon>
        <taxon>Salinimicrobium</taxon>
    </lineage>
</organism>
<evidence type="ECO:0000313" key="4">
    <source>
        <dbReference type="Proteomes" id="UP000703674"/>
    </source>
</evidence>
<feature type="domain" description="Lipid/polyisoprenoid-binding YceI-like" evidence="2">
    <location>
        <begin position="58"/>
        <end position="187"/>
    </location>
</feature>
<protein>
    <submittedName>
        <fullName evidence="3">YceI family protein</fullName>
    </submittedName>
</protein>
<feature type="signal peptide" evidence="1">
    <location>
        <begin position="1"/>
        <end position="19"/>
    </location>
</feature>
<keyword evidence="1" id="KW-0732">Signal</keyword>
<evidence type="ECO:0000256" key="1">
    <source>
        <dbReference type="SAM" id="SignalP"/>
    </source>
</evidence>
<sequence>MKKIAFIALVLFCGSIIYAQDYQKKQITILPASNLTIIGDSNIAKFQCKFDTSYLEGTQQISFTQTGHQIKFQGASLTLNNRGFDCGSKGINSDFHDLLQTRKHPEIVLELNEVALSSNNKGLATIYISIAGKKKHFQVPVSIKNGAIAQFQGILSLNIKDYDLEPPKKLFGMIVVKDVIEIEFDLHVKK</sequence>
<keyword evidence="4" id="KW-1185">Reference proteome</keyword>
<gene>
    <name evidence="3" type="ORF">HC175_05305</name>
</gene>
<dbReference type="RefSeq" id="WP_168137432.1">
    <property type="nucleotide sequence ID" value="NZ_JAAVJR010000002.1"/>
</dbReference>
<accession>A0ABX1D0X6</accession>
<dbReference type="EMBL" id="JAAVJR010000002">
    <property type="protein sequence ID" value="NJW52328.1"/>
    <property type="molecule type" value="Genomic_DNA"/>
</dbReference>
<comment type="caution">
    <text evidence="3">The sequence shown here is derived from an EMBL/GenBank/DDBJ whole genome shotgun (WGS) entry which is preliminary data.</text>
</comment>
<evidence type="ECO:0000259" key="2">
    <source>
        <dbReference type="Pfam" id="PF04264"/>
    </source>
</evidence>
<dbReference type="InterPro" id="IPR007372">
    <property type="entry name" value="Lipid/polyisoprenoid-bd_YceI"/>
</dbReference>